<evidence type="ECO:0000256" key="2">
    <source>
        <dbReference type="SAM" id="MobiDB-lite"/>
    </source>
</evidence>
<feature type="non-terminal residue" evidence="4">
    <location>
        <position position="206"/>
    </location>
</feature>
<dbReference type="GO" id="GO:0007229">
    <property type="term" value="P:integrin-mediated signaling pathway"/>
    <property type="evidence" value="ECO:0007669"/>
    <property type="project" value="TreeGrafter"/>
</dbReference>
<organism evidence="4 5">
    <name type="scientific">Asarcornis scutulata</name>
    <dbReference type="NCBI Taxonomy" id="75869"/>
    <lineage>
        <taxon>Eukaryota</taxon>
        <taxon>Metazoa</taxon>
        <taxon>Chordata</taxon>
        <taxon>Craniata</taxon>
        <taxon>Vertebrata</taxon>
        <taxon>Euteleostomi</taxon>
        <taxon>Archelosauria</taxon>
        <taxon>Archosauria</taxon>
        <taxon>Dinosauria</taxon>
        <taxon>Saurischia</taxon>
        <taxon>Theropoda</taxon>
        <taxon>Coelurosauria</taxon>
        <taxon>Aves</taxon>
        <taxon>Neognathae</taxon>
        <taxon>Galloanserae</taxon>
        <taxon>Anseriformes</taxon>
        <taxon>Anatidae</taxon>
        <taxon>Anatinae</taxon>
        <taxon>Asarcornis</taxon>
    </lineage>
</organism>
<reference evidence="4 5" key="1">
    <citation type="submission" date="2019-09" db="EMBL/GenBank/DDBJ databases">
        <title>Bird 10,000 Genomes (B10K) Project - Family phase.</title>
        <authorList>
            <person name="Zhang G."/>
        </authorList>
    </citation>
    <scope>NUCLEOTIDE SEQUENCE [LARGE SCALE GENOMIC DNA]</scope>
    <source>
        <strain evidence="4">OUT-0051</strain>
        <tissue evidence="4">Kidney</tissue>
    </source>
</reference>
<dbReference type="GO" id="GO:0005615">
    <property type="term" value="C:extracellular space"/>
    <property type="evidence" value="ECO:0007669"/>
    <property type="project" value="TreeGrafter"/>
</dbReference>
<evidence type="ECO:0000313" key="4">
    <source>
        <dbReference type="EMBL" id="NWZ28712.1"/>
    </source>
</evidence>
<keyword evidence="1" id="KW-1015">Disulfide bond</keyword>
<dbReference type="GO" id="GO:0005178">
    <property type="term" value="F:integrin binding"/>
    <property type="evidence" value="ECO:0007669"/>
    <property type="project" value="TreeGrafter"/>
</dbReference>
<evidence type="ECO:0000313" key="5">
    <source>
        <dbReference type="Proteomes" id="UP000525565"/>
    </source>
</evidence>
<protein>
    <submittedName>
        <fullName evidence="4">ADA15 protein</fullName>
    </submittedName>
</protein>
<name>A0A7K7LDS4_9AVES</name>
<accession>A0A7K7LDS4</accession>
<dbReference type="Proteomes" id="UP000525565">
    <property type="component" value="Unassembled WGS sequence"/>
</dbReference>
<sequence length="206" mass="22697">SGSGPCAGDSWQQHPAELGHYWHVTPRVLRGEWLLRPEEAMQGGFPSRLQVVLELEGAQLVLELEQNWDLVLGTGALLYYLPNGTRVVQEASRQEHCCYRGNVRGFPSSWASLCACSGLSGHFRVAENRSYGLEPDTSGPPGSHILYRLREVRLAPRACGQGPPEPPPVEVETEPPRLQRGKRSVAEPRFVELVMVLDHAAVSAGR</sequence>
<keyword evidence="5" id="KW-1185">Reference proteome</keyword>
<dbReference type="PANTHER" id="PTHR11905:SF130">
    <property type="entry name" value="DISINTEGRIN AND METALLOPROTEINASE DOMAIN-CONTAINING PROTEIN 15"/>
    <property type="match status" value="1"/>
</dbReference>
<feature type="domain" description="Peptidase M12B propeptide" evidence="3">
    <location>
        <begin position="41"/>
        <end position="104"/>
    </location>
</feature>
<feature type="region of interest" description="Disordered" evidence="2">
    <location>
        <begin position="157"/>
        <end position="183"/>
    </location>
</feature>
<feature type="non-terminal residue" evidence="4">
    <location>
        <position position="1"/>
    </location>
</feature>
<dbReference type="EMBL" id="VZSO01000565">
    <property type="protein sequence ID" value="NWZ28712.1"/>
    <property type="molecule type" value="Genomic_DNA"/>
</dbReference>
<gene>
    <name evidence="4" type="primary">Adam15_1</name>
    <name evidence="4" type="ORF">ASASCU_R16231</name>
</gene>
<evidence type="ECO:0000256" key="1">
    <source>
        <dbReference type="ARBA" id="ARBA00023157"/>
    </source>
</evidence>
<evidence type="ECO:0000259" key="3">
    <source>
        <dbReference type="Pfam" id="PF01562"/>
    </source>
</evidence>
<comment type="caution">
    <text evidence="4">The sequence shown here is derived from an EMBL/GenBank/DDBJ whole genome shotgun (WGS) entry which is preliminary data.</text>
</comment>
<dbReference type="AlphaFoldDB" id="A0A7K7LDS4"/>
<dbReference type="PANTHER" id="PTHR11905">
    <property type="entry name" value="ADAM A DISINTEGRIN AND METALLOPROTEASE DOMAIN"/>
    <property type="match status" value="1"/>
</dbReference>
<proteinExistence type="predicted"/>
<dbReference type="InterPro" id="IPR002870">
    <property type="entry name" value="Peptidase_M12B_N"/>
</dbReference>
<dbReference type="Pfam" id="PF01562">
    <property type="entry name" value="Pep_M12B_propep"/>
    <property type="match status" value="1"/>
</dbReference>
<dbReference type="GO" id="GO:0045087">
    <property type="term" value="P:innate immune response"/>
    <property type="evidence" value="ECO:0007669"/>
    <property type="project" value="TreeGrafter"/>
</dbReference>